<comment type="caution">
    <text evidence="2">The sequence shown here is derived from an EMBL/GenBank/DDBJ whole genome shotgun (WGS) entry which is preliminary data.</text>
</comment>
<dbReference type="EMBL" id="JBFOLK010000004">
    <property type="protein sequence ID" value="KAL2519062.1"/>
    <property type="molecule type" value="Genomic_DNA"/>
</dbReference>
<feature type="domain" description="FAR1" evidence="1">
    <location>
        <begin position="56"/>
        <end position="141"/>
    </location>
</feature>
<proteinExistence type="predicted"/>
<gene>
    <name evidence="2" type="ORF">Adt_15309</name>
</gene>
<dbReference type="PANTHER" id="PTHR46328">
    <property type="entry name" value="FAR-RED IMPAIRED RESPONSIVE (FAR1) FAMILY PROTEIN-RELATED"/>
    <property type="match status" value="1"/>
</dbReference>
<name>A0ABD1U233_9LAMI</name>
<dbReference type="AlphaFoldDB" id="A0ABD1U233"/>
<sequence length="196" mass="22328">MVNMNVGVVGDKNIGESDIDKVRENVIILDDEILGENSAIVLKVGMKFKDDNEVFEFYKTYAYHLGFSFIKRNSRKGDDGILRYVTLTYSQEGRRSSSTSTSLKLQPTIQIGCKARLTAGSEISGIWRINTVHLEHNHETNPSKSRLFRCNRQVSAHVKWKLECNDVAGILLHKVLTQKLLKRVVMIRLHVSKRIV</sequence>
<reference evidence="3" key="1">
    <citation type="submission" date="2024-07" db="EMBL/GenBank/DDBJ databases">
        <title>Two chromosome-level genome assemblies of Korean endemic species Abeliophyllum distichum and Forsythia ovata (Oleaceae).</title>
        <authorList>
            <person name="Jang H."/>
        </authorList>
    </citation>
    <scope>NUCLEOTIDE SEQUENCE [LARGE SCALE GENOMIC DNA]</scope>
</reference>
<protein>
    <submittedName>
        <fullName evidence="2">Protein FAR1-RELATED SEQUENCE</fullName>
    </submittedName>
</protein>
<organism evidence="2 3">
    <name type="scientific">Abeliophyllum distichum</name>
    <dbReference type="NCBI Taxonomy" id="126358"/>
    <lineage>
        <taxon>Eukaryota</taxon>
        <taxon>Viridiplantae</taxon>
        <taxon>Streptophyta</taxon>
        <taxon>Embryophyta</taxon>
        <taxon>Tracheophyta</taxon>
        <taxon>Spermatophyta</taxon>
        <taxon>Magnoliopsida</taxon>
        <taxon>eudicotyledons</taxon>
        <taxon>Gunneridae</taxon>
        <taxon>Pentapetalae</taxon>
        <taxon>asterids</taxon>
        <taxon>lamiids</taxon>
        <taxon>Lamiales</taxon>
        <taxon>Oleaceae</taxon>
        <taxon>Forsythieae</taxon>
        <taxon>Abeliophyllum</taxon>
    </lineage>
</organism>
<evidence type="ECO:0000313" key="3">
    <source>
        <dbReference type="Proteomes" id="UP001604336"/>
    </source>
</evidence>
<accession>A0ABD1U233</accession>
<dbReference type="Proteomes" id="UP001604336">
    <property type="component" value="Unassembled WGS sequence"/>
</dbReference>
<evidence type="ECO:0000259" key="1">
    <source>
        <dbReference type="Pfam" id="PF03101"/>
    </source>
</evidence>
<dbReference type="PANTHER" id="PTHR46328:SF35">
    <property type="entry name" value="PROTEIN FAR1-RELATED SEQUENCE 5-LIKE"/>
    <property type="match status" value="1"/>
</dbReference>
<dbReference type="Pfam" id="PF03101">
    <property type="entry name" value="FAR1"/>
    <property type="match status" value="1"/>
</dbReference>
<dbReference type="InterPro" id="IPR004330">
    <property type="entry name" value="FAR1_DNA_bnd_dom"/>
</dbReference>
<evidence type="ECO:0000313" key="2">
    <source>
        <dbReference type="EMBL" id="KAL2519062.1"/>
    </source>
</evidence>
<keyword evidence="3" id="KW-1185">Reference proteome</keyword>